<protein>
    <submittedName>
        <fullName evidence="3">Cyclic nucleotide-binding domain-containing protein</fullName>
    </submittedName>
</protein>
<dbReference type="InterPro" id="IPR018490">
    <property type="entry name" value="cNMP-bd_dom_sf"/>
</dbReference>
<dbReference type="OrthoDB" id="181419at2"/>
<evidence type="ECO:0000313" key="4">
    <source>
        <dbReference type="Proteomes" id="UP000277256"/>
    </source>
</evidence>
<reference evidence="3 4" key="1">
    <citation type="submission" date="2018-12" db="EMBL/GenBank/DDBJ databases">
        <title>Glycomyces sp. YIM 121974 draft genome.</title>
        <authorList>
            <person name="Li Q."/>
        </authorList>
    </citation>
    <scope>NUCLEOTIDE SEQUENCE [LARGE SCALE GENOMIC DNA]</scope>
    <source>
        <strain evidence="3 4">YIM 121974</strain>
    </source>
</reference>
<evidence type="ECO:0000259" key="2">
    <source>
        <dbReference type="PROSITE" id="PS50042"/>
    </source>
</evidence>
<dbReference type="CDD" id="cd00038">
    <property type="entry name" value="CAP_ED"/>
    <property type="match status" value="1"/>
</dbReference>
<dbReference type="EMBL" id="RSEB01000005">
    <property type="protein sequence ID" value="RRR97331.1"/>
    <property type="molecule type" value="Genomic_DNA"/>
</dbReference>
<dbReference type="Gene3D" id="2.60.120.10">
    <property type="entry name" value="Jelly Rolls"/>
    <property type="match status" value="1"/>
</dbReference>
<dbReference type="PROSITE" id="PS50042">
    <property type="entry name" value="CNMP_BINDING_3"/>
    <property type="match status" value="1"/>
</dbReference>
<dbReference type="InterPro" id="IPR014710">
    <property type="entry name" value="RmlC-like_jellyroll"/>
</dbReference>
<feature type="region of interest" description="Disordered" evidence="1">
    <location>
        <begin position="1"/>
        <end position="27"/>
    </location>
</feature>
<comment type="caution">
    <text evidence="3">The sequence shown here is derived from an EMBL/GenBank/DDBJ whole genome shotgun (WGS) entry which is preliminary data.</text>
</comment>
<dbReference type="SUPFAM" id="SSF51206">
    <property type="entry name" value="cAMP-binding domain-like"/>
    <property type="match status" value="1"/>
</dbReference>
<dbReference type="AlphaFoldDB" id="A0A426UTU7"/>
<dbReference type="GO" id="GO:0005829">
    <property type="term" value="C:cytosol"/>
    <property type="evidence" value="ECO:0007669"/>
    <property type="project" value="TreeGrafter"/>
</dbReference>
<organism evidence="3 4">
    <name type="scientific">Glycomyces terrestris</name>
    <dbReference type="NCBI Taxonomy" id="2493553"/>
    <lineage>
        <taxon>Bacteria</taxon>
        <taxon>Bacillati</taxon>
        <taxon>Actinomycetota</taxon>
        <taxon>Actinomycetes</taxon>
        <taxon>Glycomycetales</taxon>
        <taxon>Glycomycetaceae</taxon>
        <taxon>Glycomyces</taxon>
    </lineage>
</organism>
<dbReference type="RefSeq" id="WP_125249139.1">
    <property type="nucleotide sequence ID" value="NZ_RSEB01000005.1"/>
</dbReference>
<keyword evidence="4" id="KW-1185">Reference proteome</keyword>
<dbReference type="NCBIfam" id="NF041163">
    <property type="entry name" value="encap_f2b"/>
    <property type="match status" value="1"/>
</dbReference>
<dbReference type="Pfam" id="PF00027">
    <property type="entry name" value="cNMP_binding"/>
    <property type="match status" value="1"/>
</dbReference>
<feature type="domain" description="Cyclic nucleotide-binding" evidence="2">
    <location>
        <begin position="108"/>
        <end position="198"/>
    </location>
</feature>
<gene>
    <name evidence="3" type="ORF">EIW28_18135</name>
</gene>
<dbReference type="InterPro" id="IPR000595">
    <property type="entry name" value="cNMP-bd_dom"/>
</dbReference>
<dbReference type="Proteomes" id="UP000277256">
    <property type="component" value="Unassembled WGS sequence"/>
</dbReference>
<evidence type="ECO:0000256" key="1">
    <source>
        <dbReference type="SAM" id="MobiDB-lite"/>
    </source>
</evidence>
<dbReference type="InterPro" id="IPR049817">
    <property type="entry name" value="Encap_f2b"/>
</dbReference>
<dbReference type="PANTHER" id="PTHR24567">
    <property type="entry name" value="CRP FAMILY TRANSCRIPTIONAL REGULATORY PROTEIN"/>
    <property type="match status" value="1"/>
</dbReference>
<dbReference type="InterPro" id="IPR050397">
    <property type="entry name" value="Env_Response_Regulators"/>
</dbReference>
<dbReference type="PANTHER" id="PTHR24567:SF74">
    <property type="entry name" value="HTH-TYPE TRANSCRIPTIONAL REGULATOR ARCR"/>
    <property type="match status" value="1"/>
</dbReference>
<dbReference type="InterPro" id="IPR045641">
    <property type="entry name" value="SrpI-like"/>
</dbReference>
<evidence type="ECO:0000313" key="3">
    <source>
        <dbReference type="EMBL" id="RRR97331.1"/>
    </source>
</evidence>
<sequence length="474" mass="51662">MTDSVVDSTPAVPQQTSNGQHPQTSLSTAAARNLATTTKSVPQMQEITSRWLLKVLPWVQTQGGAYRVNRRLTHTVGDGRVEFTSEGDVVRVIPTELGEIAHLRGLDDEEALGALADRFEQREIRSGEHLAQQGAPIDGLHLIAHGRVEQLKEGKFGDRFSLGVLVDGDHFGDEVLTESDPVWDHDVIAATPVTVLSLPAGAVAELVDRIPALASHLARFRAGRSAKTNKHGESAIAIAAGHTGEPDLPTTFVDYELAPREYELSVAQTVLRVHTRVADLYNQPMNQMEQQLRLTVEALREQQEDQMINNKEFGLLHNAALNQRIPTRSGPPTPDDLDELISRRRDTRVILAHPKAIAAIGRELNKRGLYPPLASFQGGEAVAWRGVPVLPCNKIPITSAGTTSILAMRLGEDNQGVVGLHQTGLPDEYEPGLSVRFMGIDEKAVMSYLVSAYFSVAVLVPDALGILEHVEIGR</sequence>
<dbReference type="Pfam" id="PF19307">
    <property type="entry name" value="SrpI-like"/>
    <property type="match status" value="1"/>
</dbReference>
<dbReference type="SMART" id="SM00100">
    <property type="entry name" value="cNMP"/>
    <property type="match status" value="1"/>
</dbReference>
<name>A0A426UTU7_9ACTN</name>
<proteinExistence type="predicted"/>
<accession>A0A426UTU7</accession>
<dbReference type="GO" id="GO:0003700">
    <property type="term" value="F:DNA-binding transcription factor activity"/>
    <property type="evidence" value="ECO:0007669"/>
    <property type="project" value="TreeGrafter"/>
</dbReference>